<dbReference type="InterPro" id="IPR000257">
    <property type="entry name" value="Uroporphyrinogen_deCOase"/>
</dbReference>
<dbReference type="Pfam" id="PF01208">
    <property type="entry name" value="URO-D"/>
    <property type="match status" value="1"/>
</dbReference>
<comment type="caution">
    <text evidence="2">The sequence shown here is derived from an EMBL/GenBank/DDBJ whole genome shotgun (WGS) entry which is preliminary data.</text>
</comment>
<dbReference type="InterPro" id="IPR038071">
    <property type="entry name" value="UROD/MetE-like_sf"/>
</dbReference>
<proteinExistence type="predicted"/>
<feature type="domain" description="Uroporphyrinogen decarboxylase (URO-D)" evidence="1">
    <location>
        <begin position="3"/>
        <end position="139"/>
    </location>
</feature>
<evidence type="ECO:0000313" key="2">
    <source>
        <dbReference type="EMBL" id="MPN31943.1"/>
    </source>
</evidence>
<dbReference type="Gene3D" id="3.20.20.210">
    <property type="match status" value="1"/>
</dbReference>
<name>A0A645H824_9ZZZZ</name>
<dbReference type="PANTHER" id="PTHR47099">
    <property type="entry name" value="METHYLCOBAMIDE:COM METHYLTRANSFERASE MTBA"/>
    <property type="match status" value="1"/>
</dbReference>
<organism evidence="2">
    <name type="scientific">bioreactor metagenome</name>
    <dbReference type="NCBI Taxonomy" id="1076179"/>
    <lineage>
        <taxon>unclassified sequences</taxon>
        <taxon>metagenomes</taxon>
        <taxon>ecological metagenomes</taxon>
    </lineage>
</organism>
<dbReference type="PANTHER" id="PTHR47099:SF1">
    <property type="entry name" value="METHYLCOBAMIDE:COM METHYLTRANSFERASE MTBA"/>
    <property type="match status" value="1"/>
</dbReference>
<dbReference type="EMBL" id="VSSQ01083696">
    <property type="protein sequence ID" value="MPN31943.1"/>
    <property type="molecule type" value="Genomic_DNA"/>
</dbReference>
<reference evidence="2" key="1">
    <citation type="submission" date="2019-08" db="EMBL/GenBank/DDBJ databases">
        <authorList>
            <person name="Kucharzyk K."/>
            <person name="Murdoch R.W."/>
            <person name="Higgins S."/>
            <person name="Loffler F."/>
        </authorList>
    </citation>
    <scope>NUCLEOTIDE SEQUENCE</scope>
</reference>
<dbReference type="SUPFAM" id="SSF51726">
    <property type="entry name" value="UROD/MetE-like"/>
    <property type="match status" value="1"/>
</dbReference>
<dbReference type="InterPro" id="IPR052024">
    <property type="entry name" value="Methanogen_methyltrans"/>
</dbReference>
<dbReference type="GO" id="GO:0006779">
    <property type="term" value="P:porphyrin-containing compound biosynthetic process"/>
    <property type="evidence" value="ECO:0007669"/>
    <property type="project" value="InterPro"/>
</dbReference>
<dbReference type="GO" id="GO:0004853">
    <property type="term" value="F:uroporphyrinogen decarboxylase activity"/>
    <property type="evidence" value="ECO:0007669"/>
    <property type="project" value="InterPro"/>
</dbReference>
<protein>
    <recommendedName>
        <fullName evidence="1">Uroporphyrinogen decarboxylase (URO-D) domain-containing protein</fullName>
    </recommendedName>
</protein>
<evidence type="ECO:0000259" key="1">
    <source>
        <dbReference type="Pfam" id="PF01208"/>
    </source>
</evidence>
<gene>
    <name evidence="2" type="ORF">SDC9_179418</name>
</gene>
<accession>A0A645H824</accession>
<sequence length="143" mass="15735">MAGPKMFEQFVMPYEMRLIEAIHRAGGKMIYHNCGDARFLLPLYGKMGIDLYESLTAAPFGDTVLEDALLQIPLPTVLSGGIDQIQFLKTATPSEVSARVRDVLSLVKQRGGFILAASDYFSEGTPPENLQAFANAAREFGKY</sequence>
<dbReference type="AlphaFoldDB" id="A0A645H824"/>